<dbReference type="PANTHER" id="PTHR43233:SF1">
    <property type="entry name" value="FAMILY N-ACETYLTRANSFERASE, PUTATIVE (AFU_ORTHOLOGUE AFUA_6G03350)-RELATED"/>
    <property type="match status" value="1"/>
</dbReference>
<reference evidence="3 4" key="1">
    <citation type="submission" date="2015-01" db="EMBL/GenBank/DDBJ databases">
        <title>The Genome Sequence of Exophiala xenobiotica CBS118157.</title>
        <authorList>
            <consortium name="The Broad Institute Genomics Platform"/>
            <person name="Cuomo C."/>
            <person name="de Hoog S."/>
            <person name="Gorbushina A."/>
            <person name="Stielow B."/>
            <person name="Teixiera M."/>
            <person name="Abouelleil A."/>
            <person name="Chapman S.B."/>
            <person name="Priest M."/>
            <person name="Young S.K."/>
            <person name="Wortman J."/>
            <person name="Nusbaum C."/>
            <person name="Birren B."/>
        </authorList>
    </citation>
    <scope>NUCLEOTIDE SEQUENCE [LARGE SCALE GENOMIC DNA]</scope>
    <source>
        <strain evidence="3 4">CBS 118157</strain>
    </source>
</reference>
<dbReference type="PROSITE" id="PS51186">
    <property type="entry name" value="GNAT"/>
    <property type="match status" value="1"/>
</dbReference>
<dbReference type="PANTHER" id="PTHR43233">
    <property type="entry name" value="FAMILY N-ACETYLTRANSFERASE, PUTATIVE (AFU_ORTHOLOGUE AFUA_6G03350)-RELATED"/>
    <property type="match status" value="1"/>
</dbReference>
<dbReference type="STRING" id="348802.A0A0D2D8F6"/>
<dbReference type="AlphaFoldDB" id="A0A0D2D8F6"/>
<dbReference type="OrthoDB" id="10039976at2759"/>
<dbReference type="GeneID" id="25324973"/>
<accession>A0A0D2D8F6</accession>
<dbReference type="InterPro" id="IPR053144">
    <property type="entry name" value="Acetyltransferase_Butenolide"/>
</dbReference>
<gene>
    <name evidence="3" type="ORF">PV05_03065</name>
</gene>
<dbReference type="InterPro" id="IPR000182">
    <property type="entry name" value="GNAT_dom"/>
</dbReference>
<dbReference type="GO" id="GO:0016747">
    <property type="term" value="F:acyltransferase activity, transferring groups other than amino-acyl groups"/>
    <property type="evidence" value="ECO:0007669"/>
    <property type="project" value="InterPro"/>
</dbReference>
<sequence length="252" mass="26975">MSHAAEHGRTWTRDGFLISTDPSLVPIPALQQAFDSDEVYWARSIPEPAMRAMLDNSLVFGVYSPTPSPPPAADLDLDMDLHLETTSGGSSARAHTHAADPATTLHEIAESVHKPTSVGAQAQAQARQSQSGGADASADSSDGGGDGGGDGGPGESGEPSLIGFARAITDRVTFFYLTDVYMLPEWQGQGLGKWLIQCVQEVVEDMPYLRRSMCVVGHGREDAQAFYGKLMKMEKLGEDTVPLHWRGPGCTF</sequence>
<name>A0A0D2D8F6_9EURO</name>
<feature type="domain" description="N-acetyltransferase" evidence="2">
    <location>
        <begin position="103"/>
        <end position="252"/>
    </location>
</feature>
<feature type="compositionally biased region" description="Low complexity" evidence="1">
    <location>
        <begin position="119"/>
        <end position="141"/>
    </location>
</feature>
<protein>
    <recommendedName>
        <fullName evidence="2">N-acetyltransferase domain-containing protein</fullName>
    </recommendedName>
</protein>
<dbReference type="HOGENOM" id="CLU_086503_2_0_1"/>
<evidence type="ECO:0000313" key="4">
    <source>
        <dbReference type="Proteomes" id="UP000054342"/>
    </source>
</evidence>
<dbReference type="Pfam" id="PF00583">
    <property type="entry name" value="Acetyltransf_1"/>
    <property type="match status" value="1"/>
</dbReference>
<evidence type="ECO:0000259" key="2">
    <source>
        <dbReference type="PROSITE" id="PS51186"/>
    </source>
</evidence>
<keyword evidence="4" id="KW-1185">Reference proteome</keyword>
<organism evidence="3 4">
    <name type="scientific">Exophiala xenobiotica</name>
    <dbReference type="NCBI Taxonomy" id="348802"/>
    <lineage>
        <taxon>Eukaryota</taxon>
        <taxon>Fungi</taxon>
        <taxon>Dikarya</taxon>
        <taxon>Ascomycota</taxon>
        <taxon>Pezizomycotina</taxon>
        <taxon>Eurotiomycetes</taxon>
        <taxon>Chaetothyriomycetidae</taxon>
        <taxon>Chaetothyriales</taxon>
        <taxon>Herpotrichiellaceae</taxon>
        <taxon>Exophiala</taxon>
    </lineage>
</organism>
<dbReference type="EMBL" id="KN847318">
    <property type="protein sequence ID" value="KIW58557.1"/>
    <property type="molecule type" value="Genomic_DNA"/>
</dbReference>
<evidence type="ECO:0000313" key="3">
    <source>
        <dbReference type="EMBL" id="KIW58557.1"/>
    </source>
</evidence>
<dbReference type="CDD" id="cd04301">
    <property type="entry name" value="NAT_SF"/>
    <property type="match status" value="1"/>
</dbReference>
<dbReference type="RefSeq" id="XP_013319141.1">
    <property type="nucleotide sequence ID" value="XM_013463687.1"/>
</dbReference>
<feature type="region of interest" description="Disordered" evidence="1">
    <location>
        <begin position="114"/>
        <end position="160"/>
    </location>
</feature>
<evidence type="ECO:0000256" key="1">
    <source>
        <dbReference type="SAM" id="MobiDB-lite"/>
    </source>
</evidence>
<dbReference type="Gene3D" id="3.40.630.30">
    <property type="match status" value="1"/>
</dbReference>
<dbReference type="Proteomes" id="UP000054342">
    <property type="component" value="Unassembled WGS sequence"/>
</dbReference>
<proteinExistence type="predicted"/>
<feature type="compositionally biased region" description="Gly residues" evidence="1">
    <location>
        <begin position="142"/>
        <end position="155"/>
    </location>
</feature>
<dbReference type="SUPFAM" id="SSF55729">
    <property type="entry name" value="Acyl-CoA N-acyltransferases (Nat)"/>
    <property type="match status" value="1"/>
</dbReference>
<dbReference type="InterPro" id="IPR016181">
    <property type="entry name" value="Acyl_CoA_acyltransferase"/>
</dbReference>